<gene>
    <name evidence="5" type="ORF">B9Y64_03255</name>
</gene>
<dbReference type="EMBL" id="NEQV01000001">
    <property type="protein sequence ID" value="PJL34122.1"/>
    <property type="molecule type" value="Genomic_DNA"/>
</dbReference>
<keyword evidence="2" id="KW-0238">DNA-binding</keyword>
<accession>A0A2J0UGY2</accession>
<dbReference type="AlphaFoldDB" id="A0A2J0UGY2"/>
<keyword evidence="3" id="KW-0804">Transcription</keyword>
<dbReference type="OrthoDB" id="9807069at2"/>
<dbReference type="PANTHER" id="PTHR33204">
    <property type="entry name" value="TRANSCRIPTIONAL REGULATOR, MARR FAMILY"/>
    <property type="match status" value="1"/>
</dbReference>
<evidence type="ECO:0000313" key="6">
    <source>
        <dbReference type="Proteomes" id="UP000230167"/>
    </source>
</evidence>
<keyword evidence="1" id="KW-0805">Transcription regulation</keyword>
<name>A0A2J0UGY2_STEMA</name>
<protein>
    <submittedName>
        <fullName evidence="5">Transcriptional regulator</fullName>
    </submittedName>
</protein>
<dbReference type="PANTHER" id="PTHR33204:SF17">
    <property type="entry name" value="TRANSCRIPTIONAL REGULATORY PROTEIN"/>
    <property type="match status" value="1"/>
</dbReference>
<reference evidence="5 6" key="1">
    <citation type="journal article" date="2017" name="Front. Microbiol.">
        <title>Double-Face Meets the Bacterial World: The Opportunistic Pathogen Stenotrophomonas maltophilia.</title>
        <authorList>
            <person name="Lira F."/>
            <person name="Berg G."/>
            <person name="Martinez J.L."/>
        </authorList>
    </citation>
    <scope>NUCLEOTIDE SEQUENCE [LARGE SCALE GENOMIC DNA]</scope>
    <source>
        <strain evidence="5 6">EA1</strain>
    </source>
</reference>
<dbReference type="PROSITE" id="PS51118">
    <property type="entry name" value="HTH_HXLR"/>
    <property type="match status" value="1"/>
</dbReference>
<evidence type="ECO:0000259" key="4">
    <source>
        <dbReference type="PROSITE" id="PS51118"/>
    </source>
</evidence>
<dbReference type="InterPro" id="IPR002577">
    <property type="entry name" value="HTH_HxlR"/>
</dbReference>
<dbReference type="InterPro" id="IPR036388">
    <property type="entry name" value="WH-like_DNA-bd_sf"/>
</dbReference>
<dbReference type="Gene3D" id="1.10.10.10">
    <property type="entry name" value="Winged helix-like DNA-binding domain superfamily/Winged helix DNA-binding domain"/>
    <property type="match status" value="1"/>
</dbReference>
<dbReference type="InterPro" id="IPR036390">
    <property type="entry name" value="WH_DNA-bd_sf"/>
</dbReference>
<dbReference type="Proteomes" id="UP000230167">
    <property type="component" value="Unassembled WGS sequence"/>
</dbReference>
<evidence type="ECO:0000313" key="5">
    <source>
        <dbReference type="EMBL" id="PJL34122.1"/>
    </source>
</evidence>
<evidence type="ECO:0000256" key="1">
    <source>
        <dbReference type="ARBA" id="ARBA00023015"/>
    </source>
</evidence>
<evidence type="ECO:0000256" key="3">
    <source>
        <dbReference type="ARBA" id="ARBA00023163"/>
    </source>
</evidence>
<feature type="domain" description="HTH hxlR-type" evidence="4">
    <location>
        <begin position="11"/>
        <end position="108"/>
    </location>
</feature>
<sequence length="170" mass="19089">MRTTSFATMECPTARALDCIGESWSLLILRDAFQGCRRFDDFQQSLGIPANTLARRLKHLVDNGLLQKQAYSERPPRHEYVLTSKGQELFPVLVVLFDWGSRHLTPEGTAVSQIDRASGAPLQSMVVDRHTRTPITVDRVLLQPGPVASEQVRQRAAQVEALWKDVPLPE</sequence>
<proteinExistence type="predicted"/>
<evidence type="ECO:0000256" key="2">
    <source>
        <dbReference type="ARBA" id="ARBA00023125"/>
    </source>
</evidence>
<dbReference type="SUPFAM" id="SSF46785">
    <property type="entry name" value="Winged helix' DNA-binding domain"/>
    <property type="match status" value="1"/>
</dbReference>
<dbReference type="GO" id="GO:0003677">
    <property type="term" value="F:DNA binding"/>
    <property type="evidence" value="ECO:0007669"/>
    <property type="project" value="UniProtKB-KW"/>
</dbReference>
<organism evidence="5 6">
    <name type="scientific">Stenotrophomonas maltophilia</name>
    <name type="common">Pseudomonas maltophilia</name>
    <name type="synonym">Xanthomonas maltophilia</name>
    <dbReference type="NCBI Taxonomy" id="40324"/>
    <lineage>
        <taxon>Bacteria</taxon>
        <taxon>Pseudomonadati</taxon>
        <taxon>Pseudomonadota</taxon>
        <taxon>Gammaproteobacteria</taxon>
        <taxon>Lysobacterales</taxon>
        <taxon>Lysobacteraceae</taxon>
        <taxon>Stenotrophomonas</taxon>
        <taxon>Stenotrophomonas maltophilia group</taxon>
    </lineage>
</organism>
<dbReference type="Pfam" id="PF01638">
    <property type="entry name" value="HxlR"/>
    <property type="match status" value="1"/>
</dbReference>
<dbReference type="RefSeq" id="WP_100439488.1">
    <property type="nucleotide sequence ID" value="NZ_CBCPIZ010000010.1"/>
</dbReference>
<comment type="caution">
    <text evidence="5">The sequence shown here is derived from an EMBL/GenBank/DDBJ whole genome shotgun (WGS) entry which is preliminary data.</text>
</comment>